<evidence type="ECO:0000256" key="1">
    <source>
        <dbReference type="SAM" id="MobiDB-lite"/>
    </source>
</evidence>
<comment type="caution">
    <text evidence="2">The sequence shown here is derived from an EMBL/GenBank/DDBJ whole genome shotgun (WGS) entry which is preliminary data.</text>
</comment>
<name>A0A8T0XED6_PANVG</name>
<organism evidence="2 3">
    <name type="scientific">Panicum virgatum</name>
    <name type="common">Blackwell switchgrass</name>
    <dbReference type="NCBI Taxonomy" id="38727"/>
    <lineage>
        <taxon>Eukaryota</taxon>
        <taxon>Viridiplantae</taxon>
        <taxon>Streptophyta</taxon>
        <taxon>Embryophyta</taxon>
        <taxon>Tracheophyta</taxon>
        <taxon>Spermatophyta</taxon>
        <taxon>Magnoliopsida</taxon>
        <taxon>Liliopsida</taxon>
        <taxon>Poales</taxon>
        <taxon>Poaceae</taxon>
        <taxon>PACMAD clade</taxon>
        <taxon>Panicoideae</taxon>
        <taxon>Panicodae</taxon>
        <taxon>Paniceae</taxon>
        <taxon>Panicinae</taxon>
        <taxon>Panicum</taxon>
        <taxon>Panicum sect. Hiantes</taxon>
    </lineage>
</organism>
<accession>A0A8T0XED6</accession>
<dbReference type="Proteomes" id="UP000823388">
    <property type="component" value="Chromosome 1K"/>
</dbReference>
<gene>
    <name evidence="2" type="ORF">PVAP13_1KG149000</name>
</gene>
<dbReference type="AlphaFoldDB" id="A0A8T0XED6"/>
<feature type="region of interest" description="Disordered" evidence="1">
    <location>
        <begin position="1"/>
        <end position="114"/>
    </location>
</feature>
<evidence type="ECO:0000313" key="2">
    <source>
        <dbReference type="EMBL" id="KAG2657547.1"/>
    </source>
</evidence>
<evidence type="ECO:0000313" key="3">
    <source>
        <dbReference type="Proteomes" id="UP000823388"/>
    </source>
</evidence>
<proteinExistence type="predicted"/>
<reference evidence="2" key="1">
    <citation type="submission" date="2020-05" db="EMBL/GenBank/DDBJ databases">
        <title>WGS assembly of Panicum virgatum.</title>
        <authorList>
            <person name="Lovell J.T."/>
            <person name="Jenkins J."/>
            <person name="Shu S."/>
            <person name="Juenger T.E."/>
            <person name="Schmutz J."/>
        </authorList>
    </citation>
    <scope>NUCLEOTIDE SEQUENCE</scope>
    <source>
        <strain evidence="2">AP13</strain>
    </source>
</reference>
<keyword evidence="3" id="KW-1185">Reference proteome</keyword>
<feature type="compositionally biased region" description="Low complexity" evidence="1">
    <location>
        <begin position="62"/>
        <end position="86"/>
    </location>
</feature>
<sequence length="167" mass="17578">MLTQLQRCPVSIPCSPPPAPSPCTSVRPRPPLPCTAARAGLPPPRQAPEAGRPFHPHAGGHAPSSSSPATAPSLLPTSAATPSLSPQLRPRHRRSPARRGGESRGRGRRAAGPDRAGVPLLLQVQLVRVVAGVPLLRWRYPGNGILAAACWTRDQLSPLPASQELDQ</sequence>
<dbReference type="EMBL" id="CM029037">
    <property type="protein sequence ID" value="KAG2657547.1"/>
    <property type="molecule type" value="Genomic_DNA"/>
</dbReference>
<protein>
    <submittedName>
        <fullName evidence="2">Uncharacterized protein</fullName>
    </submittedName>
</protein>